<dbReference type="Pfam" id="PF13469">
    <property type="entry name" value="Sulfotransfer_3"/>
    <property type="match status" value="1"/>
</dbReference>
<evidence type="ECO:0008006" key="2">
    <source>
        <dbReference type="Google" id="ProtNLM"/>
    </source>
</evidence>
<dbReference type="EMBL" id="LAZR01001377">
    <property type="protein sequence ID" value="KKN45611.1"/>
    <property type="molecule type" value="Genomic_DNA"/>
</dbReference>
<accession>A0A0F9T9G1</accession>
<dbReference type="SUPFAM" id="SSF52540">
    <property type="entry name" value="P-loop containing nucleoside triphosphate hydrolases"/>
    <property type="match status" value="1"/>
</dbReference>
<dbReference type="InterPro" id="IPR027417">
    <property type="entry name" value="P-loop_NTPase"/>
</dbReference>
<dbReference type="Gene3D" id="3.40.50.300">
    <property type="entry name" value="P-loop containing nucleotide triphosphate hydrolases"/>
    <property type="match status" value="1"/>
</dbReference>
<comment type="caution">
    <text evidence="1">The sequence shown here is derived from an EMBL/GenBank/DDBJ whole genome shotgun (WGS) entry which is preliminary data.</text>
</comment>
<gene>
    <name evidence="1" type="ORF">LCGC14_0681210</name>
</gene>
<protein>
    <recommendedName>
        <fullName evidence="2">Sulfotransferase domain-containing protein</fullName>
    </recommendedName>
</protein>
<reference evidence="1" key="1">
    <citation type="journal article" date="2015" name="Nature">
        <title>Complex archaea that bridge the gap between prokaryotes and eukaryotes.</title>
        <authorList>
            <person name="Spang A."/>
            <person name="Saw J.H."/>
            <person name="Jorgensen S.L."/>
            <person name="Zaremba-Niedzwiedzka K."/>
            <person name="Martijn J."/>
            <person name="Lind A.E."/>
            <person name="van Eijk R."/>
            <person name="Schleper C."/>
            <person name="Guy L."/>
            <person name="Ettema T.J."/>
        </authorList>
    </citation>
    <scope>NUCLEOTIDE SEQUENCE</scope>
</reference>
<dbReference type="AlphaFoldDB" id="A0A0F9T9G1"/>
<evidence type="ECO:0000313" key="1">
    <source>
        <dbReference type="EMBL" id="KKN45611.1"/>
    </source>
</evidence>
<organism evidence="1">
    <name type="scientific">marine sediment metagenome</name>
    <dbReference type="NCBI Taxonomy" id="412755"/>
    <lineage>
        <taxon>unclassified sequences</taxon>
        <taxon>metagenomes</taxon>
        <taxon>ecological metagenomes</taxon>
    </lineage>
</organism>
<name>A0A0F9T9G1_9ZZZZ</name>
<proteinExistence type="predicted"/>
<sequence>MNNRPVFITGVPRSGTSMTAGLFSINGFYGGELIGATKDNKNGFFENRKIREGIVKRRLAAAGIDVLAQTIWKYPEEIMQDKYVTLNSKSPLLLKKEVEEIMTSEGVWDNADWFYKCAKLPLFGLIWSRAWPEATVVIVKRERETHINSLLRTGFMKCCSTPDSWNDWIDVYDDYLNRLKDLFADVRVVYFEDITNGNFEGIEDILAERNMEFNEQLSNEFLYVPTN</sequence>